<dbReference type="OrthoDB" id="1721603at2759"/>
<protein>
    <recommendedName>
        <fullName evidence="1">Sucrose synthase N-terminal domain-containing protein</fullName>
    </recommendedName>
</protein>
<keyword evidence="3" id="KW-1185">Reference proteome</keyword>
<dbReference type="Pfam" id="PF24861">
    <property type="entry name" value="SUS_N"/>
    <property type="match status" value="1"/>
</dbReference>
<gene>
    <name evidence="2" type="ORF">ANE_LOCUS7345</name>
</gene>
<comment type="caution">
    <text evidence="2">The sequence shown here is derived from an EMBL/GenBank/DDBJ whole genome shotgun (WGS) entry which is preliminary data.</text>
</comment>
<dbReference type="Gene3D" id="3.10.450.330">
    <property type="match status" value="1"/>
</dbReference>
<dbReference type="Proteomes" id="UP000489600">
    <property type="component" value="Unassembled WGS sequence"/>
</dbReference>
<dbReference type="InterPro" id="IPR056735">
    <property type="entry name" value="SUS_N"/>
</dbReference>
<proteinExistence type="predicted"/>
<name>A0A565B6F4_9BRAS</name>
<accession>A0A565B6F4</accession>
<dbReference type="EMBL" id="CABITT030000003">
    <property type="protein sequence ID" value="VVA96900.1"/>
    <property type="molecule type" value="Genomic_DNA"/>
</dbReference>
<dbReference type="AlphaFoldDB" id="A0A565B6F4"/>
<sequence>MQKVEARGKGILQQNQIIAEFETLPEETQNKFEGGAFDLLKSTQEAIVMPVATMGCSCCEAKAWCSGISKRESISMLF</sequence>
<reference evidence="2" key="1">
    <citation type="submission" date="2019-07" db="EMBL/GenBank/DDBJ databases">
        <authorList>
            <person name="Dittberner H."/>
        </authorList>
    </citation>
    <scope>NUCLEOTIDE SEQUENCE [LARGE SCALE GENOMIC DNA]</scope>
</reference>
<evidence type="ECO:0000313" key="3">
    <source>
        <dbReference type="Proteomes" id="UP000489600"/>
    </source>
</evidence>
<organism evidence="2 3">
    <name type="scientific">Arabis nemorensis</name>
    <dbReference type="NCBI Taxonomy" id="586526"/>
    <lineage>
        <taxon>Eukaryota</taxon>
        <taxon>Viridiplantae</taxon>
        <taxon>Streptophyta</taxon>
        <taxon>Embryophyta</taxon>
        <taxon>Tracheophyta</taxon>
        <taxon>Spermatophyta</taxon>
        <taxon>Magnoliopsida</taxon>
        <taxon>eudicotyledons</taxon>
        <taxon>Gunneridae</taxon>
        <taxon>Pentapetalae</taxon>
        <taxon>rosids</taxon>
        <taxon>malvids</taxon>
        <taxon>Brassicales</taxon>
        <taxon>Brassicaceae</taxon>
        <taxon>Arabideae</taxon>
        <taxon>Arabis</taxon>
    </lineage>
</organism>
<evidence type="ECO:0000313" key="2">
    <source>
        <dbReference type="EMBL" id="VVA96900.1"/>
    </source>
</evidence>
<evidence type="ECO:0000259" key="1">
    <source>
        <dbReference type="Pfam" id="PF24861"/>
    </source>
</evidence>
<feature type="domain" description="Sucrose synthase N-terminal" evidence="1">
    <location>
        <begin position="2"/>
        <end position="50"/>
    </location>
</feature>